<dbReference type="EMBL" id="CDMY01000255">
    <property type="protein sequence ID" value="CEL97769.1"/>
    <property type="molecule type" value="Genomic_DNA"/>
</dbReference>
<dbReference type="PANTHER" id="PTHR12121:SF36">
    <property type="entry name" value="ENDONUCLEASE_EXONUCLEASE_PHOSPHATASE DOMAIN-CONTAINING PROTEIN"/>
    <property type="match status" value="1"/>
</dbReference>
<protein>
    <recommendedName>
        <fullName evidence="2">Endonuclease/exonuclease/phosphatase domain-containing protein</fullName>
    </recommendedName>
</protein>
<keyword evidence="4" id="KW-1185">Reference proteome</keyword>
<dbReference type="STRING" id="1169540.A0A0G4EL91"/>
<dbReference type="Proteomes" id="UP000041254">
    <property type="component" value="Unassembled WGS sequence"/>
</dbReference>
<dbReference type="Gene3D" id="3.60.10.10">
    <property type="entry name" value="Endonuclease/exonuclease/phosphatase"/>
    <property type="match status" value="1"/>
</dbReference>
<gene>
    <name evidence="3" type="ORF">Vbra_12354</name>
</gene>
<accession>A0A0G4EL91</accession>
<dbReference type="InterPro" id="IPR036691">
    <property type="entry name" value="Endo/exonu/phosph_ase_sf"/>
</dbReference>
<sequence>MCRNGSSRWMSCGGGGLPPTKMPAGGQTRPSTTTTFFGHELEPLIERVIRALFRGDAVEDKGDPTSHLRCRPTIGSRDAATAADSQTLVSVCSYNVLAPSYVKEAHQPFAYVDFPWCAAKAMSPQRRFGRVLAEVKSLGADVVGFQEVQREVLDRHLQSTLKEMGYGDLFFESKTLGYGHQCKEGLLTAVRSDRFTVEHKATVDLDERVKKVARRLAGTRVSEDDIEALGLPGGNVGQVLMLRCRRSGRLLLFANVHIHYYWLRPDRQCLQISAMVGAIAECATQWGVDLKETPLCFVGDFNTVPQIGSRANPGYSILSRGCIDWKHDSTRLLGSTPLFQLLTNHAGMSCEEVADMMKPSQGMGLTSVYANLMGREPTFTNHTGPLFADCLDYIWVSGGLRPISCLGMPPRWAVWRYVGAPNLEFPSDHFSLRAELAFV</sequence>
<dbReference type="PhylomeDB" id="A0A0G4EL91"/>
<feature type="region of interest" description="Disordered" evidence="1">
    <location>
        <begin position="1"/>
        <end position="31"/>
    </location>
</feature>
<feature type="domain" description="Endonuclease/exonuclease/phosphatase" evidence="2">
    <location>
        <begin position="122"/>
        <end position="429"/>
    </location>
</feature>
<evidence type="ECO:0000259" key="2">
    <source>
        <dbReference type="Pfam" id="PF03372"/>
    </source>
</evidence>
<dbReference type="InterPro" id="IPR005135">
    <property type="entry name" value="Endo/exonuclease/phosphatase"/>
</dbReference>
<evidence type="ECO:0000256" key="1">
    <source>
        <dbReference type="SAM" id="MobiDB-lite"/>
    </source>
</evidence>
<organism evidence="3 4">
    <name type="scientific">Vitrella brassicaformis (strain CCMP3155)</name>
    <dbReference type="NCBI Taxonomy" id="1169540"/>
    <lineage>
        <taxon>Eukaryota</taxon>
        <taxon>Sar</taxon>
        <taxon>Alveolata</taxon>
        <taxon>Colpodellida</taxon>
        <taxon>Vitrellaceae</taxon>
        <taxon>Vitrella</taxon>
    </lineage>
</organism>
<dbReference type="GO" id="GO:0000175">
    <property type="term" value="F:3'-5'-RNA exonuclease activity"/>
    <property type="evidence" value="ECO:0007669"/>
    <property type="project" value="TreeGrafter"/>
</dbReference>
<reference evidence="3 4" key="1">
    <citation type="submission" date="2014-11" db="EMBL/GenBank/DDBJ databases">
        <authorList>
            <person name="Zhu J."/>
            <person name="Qi W."/>
            <person name="Song R."/>
        </authorList>
    </citation>
    <scope>NUCLEOTIDE SEQUENCE [LARGE SCALE GENOMIC DNA]</scope>
</reference>
<dbReference type="OrthoDB" id="428734at2759"/>
<dbReference type="PANTHER" id="PTHR12121">
    <property type="entry name" value="CARBON CATABOLITE REPRESSOR PROTEIN 4"/>
    <property type="match status" value="1"/>
</dbReference>
<evidence type="ECO:0000313" key="4">
    <source>
        <dbReference type="Proteomes" id="UP000041254"/>
    </source>
</evidence>
<proteinExistence type="predicted"/>
<name>A0A0G4EL91_VITBC</name>
<dbReference type="VEuPathDB" id="CryptoDB:Vbra_12354"/>
<dbReference type="SUPFAM" id="SSF56219">
    <property type="entry name" value="DNase I-like"/>
    <property type="match status" value="1"/>
</dbReference>
<dbReference type="AlphaFoldDB" id="A0A0G4EL91"/>
<dbReference type="Pfam" id="PF03372">
    <property type="entry name" value="Exo_endo_phos"/>
    <property type="match status" value="1"/>
</dbReference>
<evidence type="ECO:0000313" key="3">
    <source>
        <dbReference type="EMBL" id="CEL97769.1"/>
    </source>
</evidence>
<dbReference type="InParanoid" id="A0A0G4EL91"/>
<dbReference type="InterPro" id="IPR050410">
    <property type="entry name" value="CCR4/nocturin_mRNA_transcr"/>
</dbReference>